<accession>A0A8C2VJ78</accession>
<evidence type="ECO:0000256" key="4">
    <source>
        <dbReference type="ARBA" id="ARBA00022514"/>
    </source>
</evidence>
<dbReference type="PROSITE" id="PS00472">
    <property type="entry name" value="SMALL_CYTOKINES_CC"/>
    <property type="match status" value="1"/>
</dbReference>
<comment type="function">
    <text evidence="9">Chemokine, which displays chemotactic activity for T lymphocytes, preferentially Th2 cells, but not monocytes or granulocytes. Therefore plays an important role in a wide range of inflammatory and immunological processes. Acts by binding to CCR4 at T-cell surface. Mediates GM-CSF/CSF2-driven pain and inflammation. In the brain, required to maintain the typical, highly branched morphology of hippocampal microglia under homeostatic conditions. May be important for the appropriate adaptation of microglial morphology and synaptic plasticity to acute lipopolysaccharide (LPS)-induced neuroinflammation. Plays a role in wound healing, mainly by inducing fibroblast migration into the wound.</text>
</comment>
<feature type="signal peptide" evidence="10">
    <location>
        <begin position="1"/>
        <end position="31"/>
    </location>
</feature>
<evidence type="ECO:0000256" key="7">
    <source>
        <dbReference type="ARBA" id="ARBA00023157"/>
    </source>
</evidence>
<dbReference type="AlphaFoldDB" id="A0A8C2VJ78"/>
<dbReference type="InterPro" id="IPR036048">
    <property type="entry name" value="Interleukin_8-like_sf"/>
</dbReference>
<comment type="subcellular location">
    <subcellularLocation>
        <location evidence="1 10">Secreted</location>
    </subcellularLocation>
</comment>
<keyword evidence="8" id="KW-0395">Inflammatory response</keyword>
<dbReference type="PANTHER" id="PTHR12015:SF111">
    <property type="entry name" value="C-C MOTIF CHEMOKINE 17"/>
    <property type="match status" value="1"/>
</dbReference>
<organism evidence="12 13">
    <name type="scientific">Chinchilla lanigera</name>
    <name type="common">Long-tailed chinchilla</name>
    <name type="synonym">Chinchilla villidera</name>
    <dbReference type="NCBI Taxonomy" id="34839"/>
    <lineage>
        <taxon>Eukaryota</taxon>
        <taxon>Metazoa</taxon>
        <taxon>Chordata</taxon>
        <taxon>Craniata</taxon>
        <taxon>Vertebrata</taxon>
        <taxon>Euteleostomi</taxon>
        <taxon>Mammalia</taxon>
        <taxon>Eutheria</taxon>
        <taxon>Euarchontoglires</taxon>
        <taxon>Glires</taxon>
        <taxon>Rodentia</taxon>
        <taxon>Hystricomorpha</taxon>
        <taxon>Chinchillidae</taxon>
        <taxon>Chinchilla</taxon>
    </lineage>
</organism>
<feature type="domain" description="Chemokine interleukin-8-like" evidence="11">
    <location>
        <begin position="38"/>
        <end position="96"/>
    </location>
</feature>
<keyword evidence="3 10" id="KW-0145">Chemotaxis</keyword>
<evidence type="ECO:0000256" key="9">
    <source>
        <dbReference type="ARBA" id="ARBA00046039"/>
    </source>
</evidence>
<evidence type="ECO:0000313" key="12">
    <source>
        <dbReference type="Ensembl" id="ENSCLAP00000016441.1"/>
    </source>
</evidence>
<dbReference type="Ensembl" id="ENSCLAT00000016605.1">
    <property type="protein sequence ID" value="ENSCLAP00000016441.1"/>
    <property type="gene ID" value="ENSCLAG00000011304.1"/>
</dbReference>
<keyword evidence="6 10" id="KW-0732">Signal</keyword>
<dbReference type="Pfam" id="PF00048">
    <property type="entry name" value="IL8"/>
    <property type="match status" value="1"/>
</dbReference>
<gene>
    <name evidence="12" type="primary">CCL17</name>
</gene>
<dbReference type="Gene3D" id="2.40.50.40">
    <property type="match status" value="1"/>
</dbReference>
<dbReference type="OMA" id="CCLDYFK"/>
<dbReference type="PANTHER" id="PTHR12015">
    <property type="entry name" value="SMALL INDUCIBLE CYTOKINE A"/>
    <property type="match status" value="1"/>
</dbReference>
<dbReference type="GO" id="GO:0008009">
    <property type="term" value="F:chemokine activity"/>
    <property type="evidence" value="ECO:0007669"/>
    <property type="project" value="InterPro"/>
</dbReference>
<dbReference type="SMART" id="SM00199">
    <property type="entry name" value="SCY"/>
    <property type="match status" value="1"/>
</dbReference>
<dbReference type="GeneTree" id="ENSGT01100000263482"/>
<sequence length="102" mass="11293">ENFSGPGAMTSLQTLMLATLLLSASLQCGHAARATNVGRECCLEHFKGAIPTRKLVHWYRTSAECPKDAIVFVTVQGRHICSDPEDRRVRKAVRYLQSPEPP</sequence>
<protein>
    <recommendedName>
        <fullName evidence="10">C-C motif chemokine</fullName>
    </recommendedName>
</protein>
<comment type="similarity">
    <text evidence="2 10">Belongs to the intercrine beta (chemokine CC) family.</text>
</comment>
<evidence type="ECO:0000313" key="13">
    <source>
        <dbReference type="Proteomes" id="UP000694398"/>
    </source>
</evidence>
<reference evidence="12" key="1">
    <citation type="submission" date="2025-08" db="UniProtKB">
        <authorList>
            <consortium name="Ensembl"/>
        </authorList>
    </citation>
    <scope>IDENTIFICATION</scope>
</reference>
<dbReference type="Proteomes" id="UP000694398">
    <property type="component" value="Unassembled WGS sequence"/>
</dbReference>
<keyword evidence="13" id="KW-1185">Reference proteome</keyword>
<reference evidence="12" key="2">
    <citation type="submission" date="2025-09" db="UniProtKB">
        <authorList>
            <consortium name="Ensembl"/>
        </authorList>
    </citation>
    <scope>IDENTIFICATION</scope>
</reference>
<evidence type="ECO:0000256" key="3">
    <source>
        <dbReference type="ARBA" id="ARBA00022500"/>
    </source>
</evidence>
<dbReference type="InterPro" id="IPR039809">
    <property type="entry name" value="Chemokine_b/g/d"/>
</dbReference>
<evidence type="ECO:0000256" key="2">
    <source>
        <dbReference type="ARBA" id="ARBA00010868"/>
    </source>
</evidence>
<evidence type="ECO:0000259" key="11">
    <source>
        <dbReference type="SMART" id="SM00199"/>
    </source>
</evidence>
<evidence type="ECO:0000256" key="5">
    <source>
        <dbReference type="ARBA" id="ARBA00022525"/>
    </source>
</evidence>
<dbReference type="InterPro" id="IPR001811">
    <property type="entry name" value="Chemokine_IL8-like_dom"/>
</dbReference>
<dbReference type="SUPFAM" id="SSF54117">
    <property type="entry name" value="Interleukin 8-like chemokines"/>
    <property type="match status" value="1"/>
</dbReference>
<evidence type="ECO:0000256" key="10">
    <source>
        <dbReference type="RuleBase" id="RU361150"/>
    </source>
</evidence>
<dbReference type="GO" id="GO:0005615">
    <property type="term" value="C:extracellular space"/>
    <property type="evidence" value="ECO:0007669"/>
    <property type="project" value="UniProtKB-KW"/>
</dbReference>
<dbReference type="GO" id="GO:0006955">
    <property type="term" value="P:immune response"/>
    <property type="evidence" value="ECO:0007669"/>
    <property type="project" value="InterPro"/>
</dbReference>
<evidence type="ECO:0000256" key="8">
    <source>
        <dbReference type="ARBA" id="ARBA00023198"/>
    </source>
</evidence>
<dbReference type="FunFam" id="2.40.50.40:FF:000012">
    <property type="entry name" value="C-C motif chemokine"/>
    <property type="match status" value="1"/>
</dbReference>
<evidence type="ECO:0000256" key="1">
    <source>
        <dbReference type="ARBA" id="ARBA00004613"/>
    </source>
</evidence>
<dbReference type="CDD" id="cd00272">
    <property type="entry name" value="Chemokine_CC"/>
    <property type="match status" value="1"/>
</dbReference>
<evidence type="ECO:0000256" key="6">
    <source>
        <dbReference type="ARBA" id="ARBA00022729"/>
    </source>
</evidence>
<keyword evidence="7" id="KW-1015">Disulfide bond</keyword>
<proteinExistence type="inferred from homology"/>
<name>A0A8C2VJ78_CHILA</name>
<keyword evidence="4 10" id="KW-0202">Cytokine</keyword>
<feature type="chain" id="PRO_5034380502" description="C-C motif chemokine" evidence="10">
    <location>
        <begin position="32"/>
        <end position="102"/>
    </location>
</feature>
<keyword evidence="5 10" id="KW-0964">Secreted</keyword>
<dbReference type="InterPro" id="IPR000827">
    <property type="entry name" value="Chemokine_CC_CS"/>
</dbReference>
<dbReference type="GO" id="GO:0006954">
    <property type="term" value="P:inflammatory response"/>
    <property type="evidence" value="ECO:0007669"/>
    <property type="project" value="UniProtKB-KW"/>
</dbReference>